<evidence type="ECO:0000313" key="1">
    <source>
        <dbReference type="EMBL" id="KAH0568892.1"/>
    </source>
</evidence>
<name>A0AAV7J996_COTGL</name>
<reference evidence="1 2" key="1">
    <citation type="journal article" date="2021" name="J. Hered.">
        <title>A chromosome-level genome assembly of the parasitoid wasp, Cotesia glomerata (Hymenoptera: Braconidae).</title>
        <authorList>
            <person name="Pinto B.J."/>
            <person name="Weis J.J."/>
            <person name="Gamble T."/>
            <person name="Ode P.J."/>
            <person name="Paul R."/>
            <person name="Zaspel J.M."/>
        </authorList>
    </citation>
    <scope>NUCLEOTIDE SEQUENCE [LARGE SCALE GENOMIC DNA]</scope>
    <source>
        <strain evidence="1">CgM1</strain>
    </source>
</reference>
<organism evidence="1 2">
    <name type="scientific">Cotesia glomerata</name>
    <name type="common">Lepidopteran parasitic wasp</name>
    <name type="synonym">Apanteles glomeratus</name>
    <dbReference type="NCBI Taxonomy" id="32391"/>
    <lineage>
        <taxon>Eukaryota</taxon>
        <taxon>Metazoa</taxon>
        <taxon>Ecdysozoa</taxon>
        <taxon>Arthropoda</taxon>
        <taxon>Hexapoda</taxon>
        <taxon>Insecta</taxon>
        <taxon>Pterygota</taxon>
        <taxon>Neoptera</taxon>
        <taxon>Endopterygota</taxon>
        <taxon>Hymenoptera</taxon>
        <taxon>Apocrita</taxon>
        <taxon>Ichneumonoidea</taxon>
        <taxon>Braconidae</taxon>
        <taxon>Microgastrinae</taxon>
        <taxon>Cotesia</taxon>
    </lineage>
</organism>
<dbReference type="EMBL" id="JAHXZJ010000001">
    <property type="protein sequence ID" value="KAH0568892.1"/>
    <property type="molecule type" value="Genomic_DNA"/>
</dbReference>
<proteinExistence type="predicted"/>
<keyword evidence="2" id="KW-1185">Reference proteome</keyword>
<gene>
    <name evidence="1" type="ORF">KQX54_021588</name>
</gene>
<evidence type="ECO:0000313" key="2">
    <source>
        <dbReference type="Proteomes" id="UP000826195"/>
    </source>
</evidence>
<dbReference type="Proteomes" id="UP000826195">
    <property type="component" value="Unassembled WGS sequence"/>
</dbReference>
<protein>
    <submittedName>
        <fullName evidence="1">Uncharacterized protein</fullName>
    </submittedName>
</protein>
<comment type="caution">
    <text evidence="1">The sequence shown here is derived from an EMBL/GenBank/DDBJ whole genome shotgun (WGS) entry which is preliminary data.</text>
</comment>
<dbReference type="AlphaFoldDB" id="A0AAV7J996"/>
<sequence>MDERGTRQTGSSRSVTIKGAEDPLLGERSRKLYFELFHLKVEESAIICMEYKLNVNITDLWSQVQTTVKQ</sequence>
<accession>A0AAV7J996</accession>